<comment type="caution">
    <text evidence="4">The sequence shown here is derived from an EMBL/GenBank/DDBJ whole genome shotgun (WGS) entry which is preliminary data.</text>
</comment>
<dbReference type="InterPro" id="IPR006140">
    <property type="entry name" value="D-isomer_DH_NAD-bd"/>
</dbReference>
<dbReference type="GO" id="GO:0005829">
    <property type="term" value="C:cytosol"/>
    <property type="evidence" value="ECO:0007669"/>
    <property type="project" value="TreeGrafter"/>
</dbReference>
<dbReference type="GO" id="GO:0016618">
    <property type="term" value="F:hydroxypyruvate reductase [NAD(P)H] activity"/>
    <property type="evidence" value="ECO:0007669"/>
    <property type="project" value="TreeGrafter"/>
</dbReference>
<dbReference type="Gene3D" id="3.40.50.720">
    <property type="entry name" value="NAD(P)-binding Rossmann-like Domain"/>
    <property type="match status" value="2"/>
</dbReference>
<proteinExistence type="predicted"/>
<dbReference type="AlphaFoldDB" id="A0AAX2SDE2"/>
<keyword evidence="2" id="KW-0520">NAD</keyword>
<keyword evidence="1" id="KW-0560">Oxidoreductase</keyword>
<dbReference type="SUPFAM" id="SSF51735">
    <property type="entry name" value="NAD(P)-binding Rossmann-fold domains"/>
    <property type="match status" value="1"/>
</dbReference>
<name>A0AAX2SDE2_KOCRH</name>
<dbReference type="InterPro" id="IPR050223">
    <property type="entry name" value="D-isomer_2-hydroxyacid_DH"/>
</dbReference>
<dbReference type="Pfam" id="PF02826">
    <property type="entry name" value="2-Hacid_dh_C"/>
    <property type="match status" value="1"/>
</dbReference>
<dbReference type="RefSeq" id="WP_135009962.1">
    <property type="nucleotide sequence ID" value="NZ_JAYEXM010000004.1"/>
</dbReference>
<dbReference type="PANTHER" id="PTHR10996">
    <property type="entry name" value="2-HYDROXYACID DEHYDROGENASE-RELATED"/>
    <property type="match status" value="1"/>
</dbReference>
<reference evidence="4 5" key="1">
    <citation type="submission" date="2019-03" db="EMBL/GenBank/DDBJ databases">
        <title>Genome Sequencing and Assembly of Various Microbes Isolated from Alder Root Nodule.</title>
        <authorList>
            <person name="Swanson E."/>
            <person name="Sevigny J.L."/>
            <person name="Pesce C."/>
            <person name="Davis I."/>
            <person name="Kleiner V."/>
            <person name="Tisa L."/>
        </authorList>
    </citation>
    <scope>NUCLEOTIDE SEQUENCE [LARGE SCALE GENOMIC DNA]</scope>
    <source>
        <strain evidence="4 5">4R-31</strain>
    </source>
</reference>
<evidence type="ECO:0000313" key="4">
    <source>
        <dbReference type="EMBL" id="TFI03329.1"/>
    </source>
</evidence>
<dbReference type="Proteomes" id="UP000298017">
    <property type="component" value="Unassembled WGS sequence"/>
</dbReference>
<evidence type="ECO:0000313" key="5">
    <source>
        <dbReference type="Proteomes" id="UP000298017"/>
    </source>
</evidence>
<sequence>MSDPADRVPLDSLTVLSLPEPWLLEEVAAEAPDFRCVLWDLVGEPQGCARDEVDIAVAPYDSNRWRKDPSVLRDVSLLQLQSTGYDGVPELLGEGTALAAAGWVHAAGTAEIALGLIIAAQRELDRGVRQQAEGVYRTYHSRAVADSRVTVVGVGEIGGAVASRLRPFEVQLTRVASSARDDAAGHVHGTDELGEILPRTDILVLALPLTASTAGLVDRELLSRLPDDALVVNVGRGPVVDTAALTSEVCAGRLRCALDVVDPEPLPGEHPLMGAAGSIVLPHVGGSNASYRPRMRRLVLEQLERLRQGRSPQFLVQPGRLMM</sequence>
<dbReference type="InterPro" id="IPR036291">
    <property type="entry name" value="NAD(P)-bd_dom_sf"/>
</dbReference>
<dbReference type="InterPro" id="IPR029753">
    <property type="entry name" value="D-isomer_DH_CS"/>
</dbReference>
<dbReference type="GO" id="GO:0051287">
    <property type="term" value="F:NAD binding"/>
    <property type="evidence" value="ECO:0007669"/>
    <property type="project" value="InterPro"/>
</dbReference>
<gene>
    <name evidence="4" type="ORF">E4P33_02175</name>
</gene>
<organism evidence="4 5">
    <name type="scientific">Kocuria rhizophila</name>
    <dbReference type="NCBI Taxonomy" id="72000"/>
    <lineage>
        <taxon>Bacteria</taxon>
        <taxon>Bacillati</taxon>
        <taxon>Actinomycetota</taxon>
        <taxon>Actinomycetes</taxon>
        <taxon>Micrococcales</taxon>
        <taxon>Micrococcaceae</taxon>
        <taxon>Kocuria</taxon>
    </lineage>
</organism>
<protein>
    <submittedName>
        <fullName evidence="4">Hydroxyacid dehydrogenase</fullName>
    </submittedName>
</protein>
<dbReference type="EMBL" id="SPNK01000001">
    <property type="protein sequence ID" value="TFI03329.1"/>
    <property type="molecule type" value="Genomic_DNA"/>
</dbReference>
<dbReference type="PANTHER" id="PTHR10996:SF178">
    <property type="entry name" value="2-HYDROXYACID DEHYDROGENASE YGL185C-RELATED"/>
    <property type="match status" value="1"/>
</dbReference>
<feature type="domain" description="D-isomer specific 2-hydroxyacid dehydrogenase NAD-binding" evidence="3">
    <location>
        <begin position="114"/>
        <end position="285"/>
    </location>
</feature>
<evidence type="ECO:0000256" key="1">
    <source>
        <dbReference type="ARBA" id="ARBA00023002"/>
    </source>
</evidence>
<dbReference type="GO" id="GO:0030267">
    <property type="term" value="F:glyoxylate reductase (NADPH) activity"/>
    <property type="evidence" value="ECO:0007669"/>
    <property type="project" value="TreeGrafter"/>
</dbReference>
<evidence type="ECO:0000256" key="2">
    <source>
        <dbReference type="ARBA" id="ARBA00023027"/>
    </source>
</evidence>
<accession>A0AAX2SDE2</accession>
<dbReference type="PROSITE" id="PS00671">
    <property type="entry name" value="D_2_HYDROXYACID_DH_3"/>
    <property type="match status" value="1"/>
</dbReference>
<evidence type="ECO:0000259" key="3">
    <source>
        <dbReference type="Pfam" id="PF02826"/>
    </source>
</evidence>
<keyword evidence="5" id="KW-1185">Reference proteome</keyword>